<evidence type="ECO:0000313" key="3">
    <source>
        <dbReference type="EMBL" id="OQB71919.1"/>
    </source>
</evidence>
<dbReference type="InterPro" id="IPR013545">
    <property type="entry name" value="T2SS_protein-GspG_C"/>
</dbReference>
<dbReference type="InterPro" id="IPR012902">
    <property type="entry name" value="N_methyl_site"/>
</dbReference>
<dbReference type="InterPro" id="IPR045584">
    <property type="entry name" value="Pilin-like"/>
</dbReference>
<dbReference type="AlphaFoldDB" id="A0A1V6C4S4"/>
<comment type="caution">
    <text evidence="3">The sequence shown here is derived from an EMBL/GenBank/DDBJ whole genome shotgun (WGS) entry which is preliminary data.</text>
</comment>
<keyword evidence="1" id="KW-1133">Transmembrane helix</keyword>
<gene>
    <name evidence="3" type="primary">xcpT_12</name>
    <name evidence="3" type="ORF">BWX89_01586</name>
</gene>
<name>A0A1V6C4S4_UNCT6</name>
<evidence type="ECO:0000259" key="2">
    <source>
        <dbReference type="Pfam" id="PF08334"/>
    </source>
</evidence>
<keyword evidence="1" id="KW-0472">Membrane</keyword>
<accession>A0A1V6C4S4</accession>
<dbReference type="Pfam" id="PF07963">
    <property type="entry name" value="N_methyl"/>
    <property type="match status" value="1"/>
</dbReference>
<reference evidence="3" key="1">
    <citation type="submission" date="2017-02" db="EMBL/GenBank/DDBJ databases">
        <title>Delving into the versatile metabolic prowess of the omnipresent phylum Bacteroidetes.</title>
        <authorList>
            <person name="Nobu M.K."/>
            <person name="Mei R."/>
            <person name="Narihiro T."/>
            <person name="Kuroda K."/>
            <person name="Liu W.-T."/>
        </authorList>
    </citation>
    <scope>NUCLEOTIDE SEQUENCE</scope>
    <source>
        <strain evidence="3">ADurb.Bin131</strain>
    </source>
</reference>
<dbReference type="SUPFAM" id="SSF54523">
    <property type="entry name" value="Pili subunits"/>
    <property type="match status" value="1"/>
</dbReference>
<dbReference type="Proteomes" id="UP000485562">
    <property type="component" value="Unassembled WGS sequence"/>
</dbReference>
<feature type="domain" description="Type II secretion system protein GspG C-terminal" evidence="2">
    <location>
        <begin position="32"/>
        <end position="113"/>
    </location>
</feature>
<keyword evidence="1" id="KW-0812">Transmembrane</keyword>
<dbReference type="EMBL" id="MWDQ01000147">
    <property type="protein sequence ID" value="OQB71919.1"/>
    <property type="molecule type" value="Genomic_DNA"/>
</dbReference>
<proteinExistence type="predicted"/>
<evidence type="ECO:0000256" key="1">
    <source>
        <dbReference type="SAM" id="Phobius"/>
    </source>
</evidence>
<protein>
    <submittedName>
        <fullName evidence="3">Type II secretion system protein G</fullName>
    </submittedName>
</protein>
<dbReference type="Pfam" id="PF08334">
    <property type="entry name" value="T2SSG"/>
    <property type="match status" value="1"/>
</dbReference>
<sequence>MNQKKGFTLPEVVAFIFILMVVAGISFRLVYSVNQKAKIVVAKTEISQFAVALEDMKDDTGYYPVHLGAIFAESAPAGMERNWHGPYATKMRDMINADTPVDPWGNPYFYEIPLTDVPPETYLQTPEIGRSAGPPTTYNHTFTAPAGPGVIIVTNYGITSGEIRLNGTVVVSSSEFKNHPRPQIITKNVTLIGGINTLSAWLASTPNDYYIVSVGKSATKTALPTSDYFIIKSYGRDKKSGGTGFNRDIIFNSKMYPNFQ</sequence>
<dbReference type="Gene3D" id="3.30.700.10">
    <property type="entry name" value="Glycoprotein, Type 4 Pilin"/>
    <property type="match status" value="1"/>
</dbReference>
<organism evidence="3">
    <name type="scientific">candidate division TA06 bacterium ADurb.Bin131</name>
    <dbReference type="NCBI Taxonomy" id="1852827"/>
    <lineage>
        <taxon>Bacteria</taxon>
        <taxon>Bacteria division TA06</taxon>
    </lineage>
</organism>
<feature type="transmembrane region" description="Helical" evidence="1">
    <location>
        <begin position="12"/>
        <end position="31"/>
    </location>
</feature>